<evidence type="ECO:0000313" key="3">
    <source>
        <dbReference type="Proteomes" id="UP001174909"/>
    </source>
</evidence>
<protein>
    <submittedName>
        <fullName evidence="2">Uncharacterized protein</fullName>
    </submittedName>
</protein>
<feature type="non-terminal residue" evidence="2">
    <location>
        <position position="437"/>
    </location>
</feature>
<feature type="compositionally biased region" description="Polar residues" evidence="1">
    <location>
        <begin position="168"/>
        <end position="178"/>
    </location>
</feature>
<gene>
    <name evidence="2" type="ORF">GBAR_LOCUS14192</name>
</gene>
<dbReference type="Proteomes" id="UP001174909">
    <property type="component" value="Unassembled WGS sequence"/>
</dbReference>
<evidence type="ECO:0000256" key="1">
    <source>
        <dbReference type="SAM" id="MobiDB-lite"/>
    </source>
</evidence>
<name>A0AA35S8H5_GEOBA</name>
<organism evidence="2 3">
    <name type="scientific">Geodia barretti</name>
    <name type="common">Barrett's horny sponge</name>
    <dbReference type="NCBI Taxonomy" id="519541"/>
    <lineage>
        <taxon>Eukaryota</taxon>
        <taxon>Metazoa</taxon>
        <taxon>Porifera</taxon>
        <taxon>Demospongiae</taxon>
        <taxon>Heteroscleromorpha</taxon>
        <taxon>Tetractinellida</taxon>
        <taxon>Astrophorina</taxon>
        <taxon>Geodiidae</taxon>
        <taxon>Geodia</taxon>
    </lineage>
</organism>
<comment type="caution">
    <text evidence="2">The sequence shown here is derived from an EMBL/GenBank/DDBJ whole genome shotgun (WGS) entry which is preliminary data.</text>
</comment>
<sequence>MADSGEPPQITALRTNLTSITDTVTVGGNLQWFANRLVEREFIPRRVAQEILDVTGATPAKKAGQLMDSVFAVLRITNEKRRWFDEFVSIFSTDKAYAELVAKLKHHFNDKGAEQHLPNQPADSLPATNSNLRPAGVLTSQPTASSPLPTKPLLHSLTNSFMQWFDFTSTPEGESSEVTPAPPTPPATPPATGSEESPAPPSSTTSSSPPVPPPPSPHHSSFWSLEQVKVSLENLEEMFGNLHADADTELSEKETQDEMFFKRFRSRLLLLPVRKATLHVKFFTANEDEILGSKNSTKILAILCRFVDYRNFEILYYVVLKFCGTSLQQSMKDYCKMLEEFETATTVDVYLNAIPNEADEELLNGFSEMVVKIDKPESQCTLLEVRKLNKAIIKESTLCSHSVYIGAVSRNCVVVRFRFPSSAVGWVLAAITPDFMT</sequence>
<feature type="compositionally biased region" description="Pro residues" evidence="1">
    <location>
        <begin position="180"/>
        <end position="189"/>
    </location>
</feature>
<accession>A0AA35S8H5</accession>
<feature type="compositionally biased region" description="Low complexity" evidence="1">
    <location>
        <begin position="190"/>
        <end position="208"/>
    </location>
</feature>
<reference evidence="2" key="1">
    <citation type="submission" date="2023-03" db="EMBL/GenBank/DDBJ databases">
        <authorList>
            <person name="Steffen K."/>
            <person name="Cardenas P."/>
        </authorList>
    </citation>
    <scope>NUCLEOTIDE SEQUENCE</scope>
</reference>
<evidence type="ECO:0000313" key="2">
    <source>
        <dbReference type="EMBL" id="CAI8024457.1"/>
    </source>
</evidence>
<feature type="region of interest" description="Disordered" evidence="1">
    <location>
        <begin position="112"/>
        <end position="151"/>
    </location>
</feature>
<feature type="region of interest" description="Disordered" evidence="1">
    <location>
        <begin position="168"/>
        <end position="220"/>
    </location>
</feature>
<dbReference type="AlphaFoldDB" id="A0AA35S8H5"/>
<proteinExistence type="predicted"/>
<keyword evidence="3" id="KW-1185">Reference proteome</keyword>
<feature type="compositionally biased region" description="Polar residues" evidence="1">
    <location>
        <begin position="117"/>
        <end position="148"/>
    </location>
</feature>
<dbReference type="EMBL" id="CASHTH010002076">
    <property type="protein sequence ID" value="CAI8024457.1"/>
    <property type="molecule type" value="Genomic_DNA"/>
</dbReference>